<evidence type="ECO:0000256" key="2">
    <source>
        <dbReference type="SAM" id="Phobius"/>
    </source>
</evidence>
<feature type="region of interest" description="Disordered" evidence="1">
    <location>
        <begin position="1"/>
        <end position="36"/>
    </location>
</feature>
<dbReference type="Proteomes" id="UP000460715">
    <property type="component" value="Unassembled WGS sequence"/>
</dbReference>
<keyword evidence="4" id="KW-1185">Reference proteome</keyword>
<organism evidence="3 4">
    <name type="scientific">Teichococcus coralli</name>
    <dbReference type="NCBI Taxonomy" id="2545983"/>
    <lineage>
        <taxon>Bacteria</taxon>
        <taxon>Pseudomonadati</taxon>
        <taxon>Pseudomonadota</taxon>
        <taxon>Alphaproteobacteria</taxon>
        <taxon>Acetobacterales</taxon>
        <taxon>Roseomonadaceae</taxon>
        <taxon>Roseomonas</taxon>
    </lineage>
</organism>
<dbReference type="AlphaFoldDB" id="A0A845B5M8"/>
<keyword evidence="2" id="KW-1133">Transmembrane helix</keyword>
<dbReference type="EMBL" id="SNVJ01000001">
    <property type="protein sequence ID" value="MXP61945.1"/>
    <property type="molecule type" value="Genomic_DNA"/>
</dbReference>
<protein>
    <submittedName>
        <fullName evidence="3">Uncharacterized protein</fullName>
    </submittedName>
</protein>
<feature type="transmembrane region" description="Helical" evidence="2">
    <location>
        <begin position="109"/>
        <end position="128"/>
    </location>
</feature>
<name>A0A845B5M8_9PROT</name>
<keyword evidence="2" id="KW-0472">Membrane</keyword>
<evidence type="ECO:0000313" key="4">
    <source>
        <dbReference type="Proteomes" id="UP000460715"/>
    </source>
</evidence>
<evidence type="ECO:0000256" key="1">
    <source>
        <dbReference type="SAM" id="MobiDB-lite"/>
    </source>
</evidence>
<gene>
    <name evidence="3" type="ORF">E0493_01095</name>
</gene>
<accession>A0A845B5M8</accession>
<dbReference type="RefSeq" id="WP_160935058.1">
    <property type="nucleotide sequence ID" value="NZ_SNVJ01000001.1"/>
</dbReference>
<comment type="caution">
    <text evidence="3">The sequence shown here is derived from an EMBL/GenBank/DDBJ whole genome shotgun (WGS) entry which is preliminary data.</text>
</comment>
<reference evidence="3 4" key="1">
    <citation type="submission" date="2019-03" db="EMBL/GenBank/DDBJ databases">
        <title>Roseomonas sp. a novel Roseomonas species isolated from Sea whip Gorgonian.</title>
        <authorList>
            <person name="Li F."/>
            <person name="Pan X."/>
            <person name="Huang S."/>
            <person name="Li Z."/>
            <person name="Meng B."/>
        </authorList>
    </citation>
    <scope>NUCLEOTIDE SEQUENCE [LARGE SCALE GENOMIC DNA]</scope>
    <source>
        <strain evidence="3 4">M0104</strain>
    </source>
</reference>
<keyword evidence="2" id="KW-0812">Transmembrane</keyword>
<sequence length="142" mass="15048">MPTQQSLRKEAEAEAASDAAPPPASADTLPEGFRPAGAEDRLPVLLAYGLAAAAGSPRPEEAPARRAEAERALEEWAFRHLHNQAEVLRREGAREAIAGLRQPPGFGKLVLAGLVSLLLAALIAWGALRLGLLPYLHLQLPG</sequence>
<evidence type="ECO:0000313" key="3">
    <source>
        <dbReference type="EMBL" id="MXP61945.1"/>
    </source>
</evidence>
<proteinExistence type="predicted"/>